<reference evidence="2 3" key="1">
    <citation type="submission" date="2023-01" db="EMBL/GenBank/DDBJ databases">
        <title>Analysis of 21 Apiospora genomes using comparative genomics revels a genus with tremendous synthesis potential of carbohydrate active enzymes and secondary metabolites.</title>
        <authorList>
            <person name="Sorensen T."/>
        </authorList>
    </citation>
    <scope>NUCLEOTIDE SEQUENCE [LARGE SCALE GENOMIC DNA]</scope>
    <source>
        <strain evidence="2 3">CBS 114990</strain>
    </source>
</reference>
<protein>
    <submittedName>
        <fullName evidence="2">Uncharacterized protein</fullName>
    </submittedName>
</protein>
<proteinExistence type="predicted"/>
<dbReference type="EMBL" id="JAQQWN010000006">
    <property type="protein sequence ID" value="KAK8080330.1"/>
    <property type="molecule type" value="Genomic_DNA"/>
</dbReference>
<keyword evidence="3" id="KW-1185">Reference proteome</keyword>
<dbReference type="GeneID" id="92045523"/>
<dbReference type="Proteomes" id="UP001433268">
    <property type="component" value="Unassembled WGS sequence"/>
</dbReference>
<keyword evidence="1" id="KW-1133">Transmembrane helix</keyword>
<keyword evidence="1" id="KW-0812">Transmembrane</keyword>
<keyword evidence="1" id="KW-0472">Membrane</keyword>
<organism evidence="2 3">
    <name type="scientific">Apiospora hydei</name>
    <dbReference type="NCBI Taxonomy" id="1337664"/>
    <lineage>
        <taxon>Eukaryota</taxon>
        <taxon>Fungi</taxon>
        <taxon>Dikarya</taxon>
        <taxon>Ascomycota</taxon>
        <taxon>Pezizomycotina</taxon>
        <taxon>Sordariomycetes</taxon>
        <taxon>Xylariomycetidae</taxon>
        <taxon>Amphisphaeriales</taxon>
        <taxon>Apiosporaceae</taxon>
        <taxon>Apiospora</taxon>
    </lineage>
</organism>
<comment type="caution">
    <text evidence="2">The sequence shown here is derived from an EMBL/GenBank/DDBJ whole genome shotgun (WGS) entry which is preliminary data.</text>
</comment>
<name>A0ABR1WCZ1_9PEZI</name>
<feature type="transmembrane region" description="Helical" evidence="1">
    <location>
        <begin position="47"/>
        <end position="73"/>
    </location>
</feature>
<evidence type="ECO:0000313" key="2">
    <source>
        <dbReference type="EMBL" id="KAK8080330.1"/>
    </source>
</evidence>
<evidence type="ECO:0000313" key="3">
    <source>
        <dbReference type="Proteomes" id="UP001433268"/>
    </source>
</evidence>
<sequence length="166" mass="18569">MLVALVLYTAEAILIQLFVENAYDLEKAENGDLSVIGPDFLSNSGKAFVALGTSINITMVGVLVIKLSFLLFFRRLGTNIRFFNPVWWGIMLFTVAASAAQIGMQDFQCFFANVNDILSDRCTSEPVLHRIFINAVFSAIVDALSDFLSEFAFLHHIWYEVERGSD</sequence>
<dbReference type="RefSeq" id="XP_066667805.1">
    <property type="nucleotide sequence ID" value="XM_066812463.1"/>
</dbReference>
<evidence type="ECO:0000256" key="1">
    <source>
        <dbReference type="SAM" id="Phobius"/>
    </source>
</evidence>
<accession>A0ABR1WCZ1</accession>
<gene>
    <name evidence="2" type="ORF">PG997_008148</name>
</gene>
<feature type="transmembrane region" description="Helical" evidence="1">
    <location>
        <begin position="85"/>
        <end position="104"/>
    </location>
</feature>